<keyword evidence="2" id="KW-1185">Reference proteome</keyword>
<evidence type="ECO:0000313" key="2">
    <source>
        <dbReference type="Proteomes" id="UP000182771"/>
    </source>
</evidence>
<protein>
    <recommendedName>
        <fullName evidence="3">YD repeat-containing protein</fullName>
    </recommendedName>
</protein>
<dbReference type="RefSeq" id="WP_016419190.1">
    <property type="nucleotide sequence ID" value="NZ_FNND01000006.1"/>
</dbReference>
<accession>A0A1H2XXW0</accession>
<dbReference type="OrthoDB" id="1048580at2"/>
<reference evidence="1 2" key="1">
    <citation type="submission" date="2016-10" db="EMBL/GenBank/DDBJ databases">
        <authorList>
            <person name="Varghese N."/>
            <person name="Submissions S."/>
        </authorList>
    </citation>
    <scope>NUCLEOTIDE SEQUENCE [LARGE SCALE GENOMIC DNA]</scope>
    <source>
        <strain evidence="1 2">DSM 11449</strain>
    </source>
</reference>
<dbReference type="Proteomes" id="UP000182771">
    <property type="component" value="Unassembled WGS sequence"/>
</dbReference>
<proteinExistence type="predicted"/>
<gene>
    <name evidence="1" type="ORF">SAMN05444420_10639</name>
</gene>
<comment type="caution">
    <text evidence="1">The sequence shown here is derived from an EMBL/GenBank/DDBJ whole genome shotgun (WGS) entry which is preliminary data.</text>
</comment>
<dbReference type="EMBL" id="FNND01000006">
    <property type="protein sequence ID" value="SDW97773.1"/>
    <property type="molecule type" value="Genomic_DNA"/>
</dbReference>
<evidence type="ECO:0008006" key="3">
    <source>
        <dbReference type="Google" id="ProtNLM"/>
    </source>
</evidence>
<sequence length="66" mass="8035">MNFKRIDSRCYAAVITEDGQWQKGEVYTCKTTYRYDNHGNWIEKRIEYSKRYTNLIVEQTIEYANE</sequence>
<dbReference type="AlphaFoldDB" id="A0A1H2XXW0"/>
<name>A0A1H2XXW0_9FLAO</name>
<organism evidence="1 2">
    <name type="scientific">Capnocytophaga granulosa</name>
    <dbReference type="NCBI Taxonomy" id="45242"/>
    <lineage>
        <taxon>Bacteria</taxon>
        <taxon>Pseudomonadati</taxon>
        <taxon>Bacteroidota</taxon>
        <taxon>Flavobacteriia</taxon>
        <taxon>Flavobacteriales</taxon>
        <taxon>Flavobacteriaceae</taxon>
        <taxon>Capnocytophaga</taxon>
    </lineage>
</organism>
<evidence type="ECO:0000313" key="1">
    <source>
        <dbReference type="EMBL" id="SDW97773.1"/>
    </source>
</evidence>
<dbReference type="GeneID" id="85018288"/>